<gene>
    <name evidence="1" type="ORF">Cboi01_000057800</name>
</gene>
<dbReference type="EMBL" id="BSXV01000165">
    <property type="protein sequence ID" value="GME87830.1"/>
    <property type="molecule type" value="Genomic_DNA"/>
</dbReference>
<dbReference type="Proteomes" id="UP001165101">
    <property type="component" value="Unassembled WGS sequence"/>
</dbReference>
<evidence type="ECO:0000313" key="2">
    <source>
        <dbReference type="Proteomes" id="UP001165101"/>
    </source>
</evidence>
<sequence>MTLSSHIDPDILEQKILEQLKSSIAGSAANKFLAEKTKFDDSKRRRLSVSNNNSAHPLLSKLAGISIKDKYKIPENTSDPKSTYTLIHDELILDGKPTLNLASFVNTFVSDESKDLILENLTKNLADNDEYPIMLELHQRCVSILANLWNAPTGEIAESAPMSHTASSVSTNSIVDDVPGDVTPSSNTFTFKNHQYLKTAMGTATTGSSEAIMLGGLAMKKRWQAKRKALGLDYYHPNIIMASCCQVALEKFARYFDVEERVIPVSSTELLLDYSKIKENCDENTIGIFVIVGSTYTGGFENVEKVNEILDEVQEEKGFDIPIHVDGASGGFVAPFLYPDYKWDFRVPRVASINTSGHKFGLVTAGLGWIIFRDQTYLPEELKFQLQYLGGLEESYTINFSRPGFQVIHQYYNFLTLGREGYFEIFDNSLTNARVLSNFLEATGYFTCISNLHLPKGVSTRDADGSHEVISDAEKEPSSSSNHSLFNEALPVVSFQFTEEFRKKYPEIPQSIIATLLRNKGWIIPNYPLPKSNLTPEQLANTNNEILRVVVRYNLTNQLLDKLIHDIVDLIQVLIKSVDLVRDNLKKGIENSIKQKTTSSTSDISDTTVYNMLLSIANDGNEKTINFRNYRNTSASSRSTHNRHKKHKHSSFRGTC</sequence>
<protein>
    <submittedName>
        <fullName evidence="1">Unnamed protein product</fullName>
    </submittedName>
</protein>
<evidence type="ECO:0000313" key="1">
    <source>
        <dbReference type="EMBL" id="GME87830.1"/>
    </source>
</evidence>
<accession>A0ACB5TGD4</accession>
<comment type="caution">
    <text evidence="1">The sequence shown here is derived from an EMBL/GenBank/DDBJ whole genome shotgun (WGS) entry which is preliminary data.</text>
</comment>
<proteinExistence type="predicted"/>
<name>A0ACB5TGD4_CANBO</name>
<reference evidence="1" key="1">
    <citation type="submission" date="2023-04" db="EMBL/GenBank/DDBJ databases">
        <title>Candida boidinii NBRC 1967.</title>
        <authorList>
            <person name="Ichikawa N."/>
            <person name="Sato H."/>
            <person name="Tonouchi N."/>
        </authorList>
    </citation>
    <scope>NUCLEOTIDE SEQUENCE</scope>
    <source>
        <strain evidence="1">NBRC 1967</strain>
    </source>
</reference>
<keyword evidence="2" id="KW-1185">Reference proteome</keyword>
<organism evidence="1 2">
    <name type="scientific">Candida boidinii</name>
    <name type="common">Yeast</name>
    <dbReference type="NCBI Taxonomy" id="5477"/>
    <lineage>
        <taxon>Eukaryota</taxon>
        <taxon>Fungi</taxon>
        <taxon>Dikarya</taxon>
        <taxon>Ascomycota</taxon>
        <taxon>Saccharomycotina</taxon>
        <taxon>Pichiomycetes</taxon>
        <taxon>Pichiales</taxon>
        <taxon>Pichiaceae</taxon>
        <taxon>Ogataea</taxon>
        <taxon>Ogataea/Candida clade</taxon>
    </lineage>
</organism>